<reference evidence="2" key="1">
    <citation type="submission" date="2000-06" db="EMBL/GenBank/DDBJ databases">
        <title>Oryza sativa nipponbare(GA3) genomic DNA, chromosome 1, PAC clone:P0433F09.</title>
        <authorList>
            <person name="Sasaki T."/>
            <person name="Matsumoto T."/>
            <person name="Yamamoto K."/>
        </authorList>
    </citation>
    <scope>NUCLEOTIDE SEQUENCE</scope>
</reference>
<dbReference type="AlphaFoldDB" id="Q7F812"/>
<name>Q7F812_ORYSJ</name>
<protein>
    <submittedName>
        <fullName evidence="2">Uncharacterized protein</fullName>
    </submittedName>
</protein>
<accession>Q7F812</accession>
<dbReference type="EMBL" id="AP002539">
    <property type="protein sequence ID" value="BAB08212.1"/>
    <property type="molecule type" value="Genomic_DNA"/>
</dbReference>
<sequence>MAREDGASRGAGERGASDRGGGERVPRDGRRTGDRRVTWDRRSAGDRHTVEDKRPGGSGGKQQKEAKGDNPSQHIAKIPVRRDDRGGYKRHGESIEFLRDWRHKKERTARPDKPSLPKSSKKGLRIEDSPHPELDRTMREKRGKNPVVYERVSSTESSSDDRRRCRRSVVADTELDAVQLSDSSSSSSSDGTGKMNELMEKTSRYLAEFGTGGRYLQLNSVSSATDELPTLELPKSTPTERRNARMVEEDLFSIQDCLMEKPLNKEGTIEYIGAATAAWENSYEIGRPTDLEKLMSYLGALVQRLKGELPVTFEGRTLAAHEGEARSSLAKLESACSDVLPDLDLLKSGHEDVAADLQKSKQAGATWKKEAEEHELKAKDAREKEHQCLESEEAAAKNLQVYDSTIDGVMQLIKRRDEAKVYLGHLAEERKLLAVAAPPEVAAILSYRRESAPRGSTSKN</sequence>
<feature type="compositionally biased region" description="Basic and acidic residues" evidence="1">
    <location>
        <begin position="80"/>
        <end position="100"/>
    </location>
</feature>
<organism evidence="2">
    <name type="scientific">Oryza sativa subsp. japonica</name>
    <name type="common">Rice</name>
    <dbReference type="NCBI Taxonomy" id="39947"/>
    <lineage>
        <taxon>Eukaryota</taxon>
        <taxon>Viridiplantae</taxon>
        <taxon>Streptophyta</taxon>
        <taxon>Embryophyta</taxon>
        <taxon>Tracheophyta</taxon>
        <taxon>Spermatophyta</taxon>
        <taxon>Magnoliopsida</taxon>
        <taxon>Liliopsida</taxon>
        <taxon>Poales</taxon>
        <taxon>Poaceae</taxon>
        <taxon>BOP clade</taxon>
        <taxon>Oryzoideae</taxon>
        <taxon>Oryzeae</taxon>
        <taxon>Oryzinae</taxon>
        <taxon>Oryza</taxon>
        <taxon>Oryza sativa</taxon>
    </lineage>
</organism>
<evidence type="ECO:0000256" key="1">
    <source>
        <dbReference type="SAM" id="MobiDB-lite"/>
    </source>
</evidence>
<feature type="compositionally biased region" description="Low complexity" evidence="1">
    <location>
        <begin position="147"/>
        <end position="157"/>
    </location>
</feature>
<evidence type="ECO:0000313" key="2">
    <source>
        <dbReference type="EMBL" id="BAB08212.1"/>
    </source>
</evidence>
<proteinExistence type="predicted"/>
<feature type="compositionally biased region" description="Basic and acidic residues" evidence="1">
    <location>
        <begin position="1"/>
        <end position="55"/>
    </location>
</feature>
<feature type="region of interest" description="Disordered" evidence="1">
    <location>
        <begin position="1"/>
        <end position="195"/>
    </location>
</feature>
<feature type="compositionally biased region" description="Basic and acidic residues" evidence="1">
    <location>
        <begin position="124"/>
        <end position="140"/>
    </location>
</feature>
<feature type="compositionally biased region" description="Low complexity" evidence="1">
    <location>
        <begin position="181"/>
        <end position="190"/>
    </location>
</feature>